<feature type="domain" description="Agenet" evidence="1">
    <location>
        <begin position="164"/>
        <end position="233"/>
    </location>
</feature>
<feature type="domain" description="Agenet" evidence="1">
    <location>
        <begin position="3"/>
        <end position="71"/>
    </location>
</feature>
<name>A0A565B6H7_9BRAS</name>
<protein>
    <recommendedName>
        <fullName evidence="1">Agenet domain-containing protein</fullName>
    </recommendedName>
</protein>
<gene>
    <name evidence="2" type="ORF">ANE_LOCUS7159</name>
</gene>
<accession>A0A565B6H7</accession>
<feature type="domain" description="Agenet" evidence="1">
    <location>
        <begin position="321"/>
        <end position="389"/>
    </location>
</feature>
<organism evidence="2 3">
    <name type="scientific">Arabis nemorensis</name>
    <dbReference type="NCBI Taxonomy" id="586526"/>
    <lineage>
        <taxon>Eukaryota</taxon>
        <taxon>Viridiplantae</taxon>
        <taxon>Streptophyta</taxon>
        <taxon>Embryophyta</taxon>
        <taxon>Tracheophyta</taxon>
        <taxon>Spermatophyta</taxon>
        <taxon>Magnoliopsida</taxon>
        <taxon>eudicotyledons</taxon>
        <taxon>Gunneridae</taxon>
        <taxon>Pentapetalae</taxon>
        <taxon>rosids</taxon>
        <taxon>malvids</taxon>
        <taxon>Brassicales</taxon>
        <taxon>Brassicaceae</taxon>
        <taxon>Arabideae</taxon>
        <taxon>Arabis</taxon>
    </lineage>
</organism>
<comment type="caution">
    <text evidence="2">The sequence shown here is derived from an EMBL/GenBank/DDBJ whole genome shotgun (WGS) entry which is preliminary data.</text>
</comment>
<dbReference type="Pfam" id="PF05641">
    <property type="entry name" value="Agenet"/>
    <property type="match status" value="5"/>
</dbReference>
<dbReference type="OrthoDB" id="2020707at2759"/>
<evidence type="ECO:0000313" key="3">
    <source>
        <dbReference type="Proteomes" id="UP000489600"/>
    </source>
</evidence>
<reference evidence="2" key="1">
    <citation type="submission" date="2019-07" db="EMBL/GenBank/DDBJ databases">
        <authorList>
            <person name="Dittberner H."/>
        </authorList>
    </citation>
    <scope>NUCLEOTIDE SEQUENCE [LARGE SCALE GENOMIC DNA]</scope>
</reference>
<dbReference type="InterPro" id="IPR008395">
    <property type="entry name" value="Agenet-like_dom"/>
</dbReference>
<proteinExistence type="predicted"/>
<feature type="domain" description="Agenet" evidence="1">
    <location>
        <begin position="73"/>
        <end position="132"/>
    </location>
</feature>
<dbReference type="Proteomes" id="UP000489600">
    <property type="component" value="Unassembled WGS sequence"/>
</dbReference>
<dbReference type="PANTHER" id="PTHR31917:SF147">
    <property type="entry name" value="AGENET DOMAIN-CONTAINING PROTEIN"/>
    <property type="match status" value="1"/>
</dbReference>
<dbReference type="PANTHER" id="PTHR31917">
    <property type="entry name" value="AGENET DOMAIN-CONTAINING PROTEIN-RELATED"/>
    <property type="match status" value="1"/>
</dbReference>
<evidence type="ECO:0000259" key="1">
    <source>
        <dbReference type="SMART" id="SM00743"/>
    </source>
</evidence>
<sequence length="456" mass="52942">MAKDWRGGDRVEVERVVSGAAVYFPAIVVSEPSVRKNLVWVEHEALVVGGSVRMKEYVVPTRLRPSPPFEPNRSFKAGDEVDVFREIEGCWVRAKVTAVLGDSRYIVRFNGENRPETEVDHFNLRMHREWEDGAWVPSSLPQGNYLESIHKGIKLKIKCRQRDDQYEKGAIVEVRSEDEAYKGSWYCARIVSVLGDGKYIVEHLSIKRDGDVSIPLRDLVEAQNMRPVPPQALLSVARYEPGDEVDAWFNKRWWIGRVSKVLGGGSKYLVYFSATGEEPIVLHFNLRPRKDWINGQWINPSKEECCKPLSKKLKSCERAVKGFNKGMMVEVRSDEQGYEGAWYSGKILNYLGENRYIVEYQTLRTDDERELLTEEARGSDIRPVPPTLIQRACRYELNEDVDVWYNDGWWSGQVYKINNNYTRYGVYFKTTDEKLEFEYSDLRPCQVWRKGEWTRP</sequence>
<dbReference type="InterPro" id="IPR014002">
    <property type="entry name" value="Agenet_dom_plant"/>
</dbReference>
<dbReference type="EMBL" id="CABITT030000003">
    <property type="protein sequence ID" value="VVA96714.1"/>
    <property type="molecule type" value="Genomic_DNA"/>
</dbReference>
<dbReference type="CDD" id="cd20405">
    <property type="entry name" value="Tudor_Agenet_AtDUF_rpt1_3"/>
    <property type="match status" value="2"/>
</dbReference>
<keyword evidence="3" id="KW-1185">Reference proteome</keyword>
<feature type="domain" description="Agenet" evidence="1">
    <location>
        <begin position="237"/>
        <end position="294"/>
    </location>
</feature>
<dbReference type="CDD" id="cd20406">
    <property type="entry name" value="Tudor_Agenet_AtDUF_rpt2_4"/>
    <property type="match status" value="3"/>
</dbReference>
<evidence type="ECO:0000313" key="2">
    <source>
        <dbReference type="EMBL" id="VVA96714.1"/>
    </source>
</evidence>
<dbReference type="SMART" id="SM00743">
    <property type="entry name" value="Agenet"/>
    <property type="match status" value="6"/>
</dbReference>
<dbReference type="Gene3D" id="2.30.30.140">
    <property type="match status" value="1"/>
</dbReference>
<feature type="domain" description="Agenet" evidence="1">
    <location>
        <begin position="393"/>
        <end position="450"/>
    </location>
</feature>
<dbReference type="AlphaFoldDB" id="A0A565B6H7"/>